<evidence type="ECO:0000313" key="7">
    <source>
        <dbReference type="Proteomes" id="UP001163046"/>
    </source>
</evidence>
<dbReference type="OrthoDB" id="342281at2759"/>
<dbReference type="Proteomes" id="UP001163046">
    <property type="component" value="Unassembled WGS sequence"/>
</dbReference>
<feature type="domain" description="SUN" evidence="5">
    <location>
        <begin position="1"/>
        <end position="101"/>
    </location>
</feature>
<dbReference type="AlphaFoldDB" id="A0A9W9YZQ7"/>
<protein>
    <recommendedName>
        <fullName evidence="5">SUN domain-containing protein</fullName>
    </recommendedName>
</protein>
<organism evidence="6 7">
    <name type="scientific">Desmophyllum pertusum</name>
    <dbReference type="NCBI Taxonomy" id="174260"/>
    <lineage>
        <taxon>Eukaryota</taxon>
        <taxon>Metazoa</taxon>
        <taxon>Cnidaria</taxon>
        <taxon>Anthozoa</taxon>
        <taxon>Hexacorallia</taxon>
        <taxon>Scleractinia</taxon>
        <taxon>Caryophylliina</taxon>
        <taxon>Caryophylliidae</taxon>
        <taxon>Desmophyllum</taxon>
    </lineage>
</organism>
<dbReference type="PANTHER" id="PTHR12911">
    <property type="entry name" value="SAD1/UNC-84-LIKE PROTEIN-RELATED"/>
    <property type="match status" value="1"/>
</dbReference>
<keyword evidence="7" id="KW-1185">Reference proteome</keyword>
<accession>A0A9W9YZQ7</accession>
<dbReference type="PANTHER" id="PTHR12911:SF8">
    <property type="entry name" value="KLAROID PROTEIN-RELATED"/>
    <property type="match status" value="1"/>
</dbReference>
<name>A0A9W9YZQ7_9CNID</name>
<proteinExistence type="predicted"/>
<evidence type="ECO:0000313" key="6">
    <source>
        <dbReference type="EMBL" id="KAJ7372618.1"/>
    </source>
</evidence>
<sequence length="105" mass="11957">MIKPTSFTLEHMAASLSQFGDQSIPSAPKEFSVWGWSDAHGNDKVLLGEYVYDHRGYALQSFPVQATTVPDLRFIELRVHSNYGNPSYTCLYRFRVHGSPYKNNN</sequence>
<dbReference type="GO" id="GO:0034993">
    <property type="term" value="C:meiotic nuclear membrane microtubule tethering complex"/>
    <property type="evidence" value="ECO:0007669"/>
    <property type="project" value="TreeGrafter"/>
</dbReference>
<evidence type="ECO:0000256" key="2">
    <source>
        <dbReference type="ARBA" id="ARBA00022692"/>
    </source>
</evidence>
<evidence type="ECO:0000256" key="4">
    <source>
        <dbReference type="ARBA" id="ARBA00023136"/>
    </source>
</evidence>
<dbReference type="PROSITE" id="PS51469">
    <property type="entry name" value="SUN"/>
    <property type="match status" value="1"/>
</dbReference>
<dbReference type="InterPro" id="IPR045119">
    <property type="entry name" value="SUN1-5"/>
</dbReference>
<gene>
    <name evidence="6" type="ORF">OS493_017889</name>
</gene>
<evidence type="ECO:0000259" key="5">
    <source>
        <dbReference type="PROSITE" id="PS51469"/>
    </source>
</evidence>
<evidence type="ECO:0000256" key="3">
    <source>
        <dbReference type="ARBA" id="ARBA00022989"/>
    </source>
</evidence>
<dbReference type="InterPro" id="IPR012919">
    <property type="entry name" value="SUN_dom"/>
</dbReference>
<comment type="caution">
    <text evidence="6">The sequence shown here is derived from an EMBL/GenBank/DDBJ whole genome shotgun (WGS) entry which is preliminary data.</text>
</comment>
<comment type="subcellular location">
    <subcellularLocation>
        <location evidence="1">Membrane</location>
    </subcellularLocation>
</comment>
<evidence type="ECO:0000256" key="1">
    <source>
        <dbReference type="ARBA" id="ARBA00004370"/>
    </source>
</evidence>
<dbReference type="Gene3D" id="2.60.120.260">
    <property type="entry name" value="Galactose-binding domain-like"/>
    <property type="match status" value="1"/>
</dbReference>
<keyword evidence="3" id="KW-1133">Transmembrane helix</keyword>
<dbReference type="GO" id="GO:0043495">
    <property type="term" value="F:protein-membrane adaptor activity"/>
    <property type="evidence" value="ECO:0007669"/>
    <property type="project" value="TreeGrafter"/>
</dbReference>
<dbReference type="Pfam" id="PF07738">
    <property type="entry name" value="Sad1_UNC"/>
    <property type="match status" value="1"/>
</dbReference>
<keyword evidence="2" id="KW-0812">Transmembrane</keyword>
<reference evidence="6" key="1">
    <citation type="submission" date="2023-01" db="EMBL/GenBank/DDBJ databases">
        <title>Genome assembly of the deep-sea coral Lophelia pertusa.</title>
        <authorList>
            <person name="Herrera S."/>
            <person name="Cordes E."/>
        </authorList>
    </citation>
    <scope>NUCLEOTIDE SEQUENCE</scope>
    <source>
        <strain evidence="6">USNM1676648</strain>
        <tissue evidence="6">Polyp</tissue>
    </source>
</reference>
<dbReference type="EMBL" id="MU826835">
    <property type="protein sequence ID" value="KAJ7372618.1"/>
    <property type="molecule type" value="Genomic_DNA"/>
</dbReference>
<keyword evidence="4" id="KW-0472">Membrane</keyword>